<proteinExistence type="predicted"/>
<feature type="compositionally biased region" description="Low complexity" evidence="1">
    <location>
        <begin position="126"/>
        <end position="146"/>
    </location>
</feature>
<gene>
    <name evidence="2" type="ordered locus">RHA1_ro08401</name>
</gene>
<organism evidence="2 3">
    <name type="scientific">Rhodococcus jostii (strain RHA1)</name>
    <dbReference type="NCBI Taxonomy" id="101510"/>
    <lineage>
        <taxon>Bacteria</taxon>
        <taxon>Bacillati</taxon>
        <taxon>Actinomycetota</taxon>
        <taxon>Actinomycetes</taxon>
        <taxon>Mycobacteriales</taxon>
        <taxon>Nocardiaceae</taxon>
        <taxon>Rhodococcus</taxon>
    </lineage>
</organism>
<evidence type="ECO:0000313" key="2">
    <source>
        <dbReference type="EMBL" id="ABG99445.1"/>
    </source>
</evidence>
<geneLocation type="plasmid" evidence="2 3">
    <name>pRHL1</name>
</geneLocation>
<evidence type="ECO:0000313" key="3">
    <source>
        <dbReference type="Proteomes" id="UP000008710"/>
    </source>
</evidence>
<protein>
    <submittedName>
        <fullName evidence="2">Uncharacterized protein</fullName>
    </submittedName>
</protein>
<dbReference type="EMBL" id="CP000432">
    <property type="protein sequence ID" value="ABG99445.1"/>
    <property type="molecule type" value="Genomic_DNA"/>
</dbReference>
<dbReference type="Proteomes" id="UP000008710">
    <property type="component" value="Plasmid pRHL1"/>
</dbReference>
<sequence length="161" mass="17873">MPGPTGVGPSAGHNTFRVCGRRRTQTFVTVCHRTDRRRPGRRLPTAIGDRGHRHGWCDHEVCRASRPHLPMIPATVHDPHLGDRVSPMRSGAAPEHYPRRHRAPVINPAFRRRRESAPSGDRRCSTARSSRSSSRPGRSAPGPVRPGLGGFGHDGRRSRRD</sequence>
<feature type="region of interest" description="Disordered" evidence="1">
    <location>
        <begin position="73"/>
        <end position="161"/>
    </location>
</feature>
<evidence type="ECO:0000256" key="1">
    <source>
        <dbReference type="SAM" id="MobiDB-lite"/>
    </source>
</evidence>
<dbReference type="KEGG" id="rha:RHA1_ro08401"/>
<dbReference type="HOGENOM" id="CLU_1642387_0_0_11"/>
<dbReference type="AlphaFoldDB" id="Q0RZ41"/>
<keyword evidence="2" id="KW-0614">Plasmid</keyword>
<accession>Q0RZ41</accession>
<name>Q0RZ41_RHOJR</name>
<reference evidence="3" key="1">
    <citation type="journal article" date="2006" name="Proc. Natl. Acad. Sci. U.S.A.">
        <title>The complete genome of Rhodococcus sp. RHA1 provides insights into a catabolic powerhouse.</title>
        <authorList>
            <person name="McLeod M.P."/>
            <person name="Warren R.L."/>
            <person name="Hsiao W.W.L."/>
            <person name="Araki N."/>
            <person name="Myhre M."/>
            <person name="Fernandes C."/>
            <person name="Miyazawa D."/>
            <person name="Wong W."/>
            <person name="Lillquist A.L."/>
            <person name="Wang D."/>
            <person name="Dosanjh M."/>
            <person name="Hara H."/>
            <person name="Petrescu A."/>
            <person name="Morin R.D."/>
            <person name="Yang G."/>
            <person name="Stott J.M."/>
            <person name="Schein J.E."/>
            <person name="Shin H."/>
            <person name="Smailus D."/>
            <person name="Siddiqui A.S."/>
            <person name="Marra M.A."/>
            <person name="Jones S.J.M."/>
            <person name="Holt R."/>
            <person name="Brinkman F.S.L."/>
            <person name="Miyauchi K."/>
            <person name="Fukuda M."/>
            <person name="Davies J.E."/>
            <person name="Mohn W.W."/>
            <person name="Eltis L.D."/>
        </authorList>
    </citation>
    <scope>NUCLEOTIDE SEQUENCE [LARGE SCALE GENOMIC DNA]</scope>
    <source>
        <strain evidence="3">RHA1</strain>
    </source>
</reference>